<reference evidence="6 7" key="1">
    <citation type="submission" date="2014-11" db="EMBL/GenBank/DDBJ databases">
        <title>Genome sequencing of Pantoea rodasii ND03.</title>
        <authorList>
            <person name="Muhamad Yunos N.Y."/>
            <person name="Chan K.-G."/>
        </authorList>
    </citation>
    <scope>NUCLEOTIDE SEQUENCE [LARGE SCALE GENOMIC DNA]</scope>
    <source>
        <strain evidence="6 7">ND03</strain>
    </source>
</reference>
<evidence type="ECO:0000313" key="7">
    <source>
        <dbReference type="Proteomes" id="UP000030853"/>
    </source>
</evidence>
<dbReference type="GO" id="GO:0043565">
    <property type="term" value="F:sequence-specific DNA binding"/>
    <property type="evidence" value="ECO:0007669"/>
    <property type="project" value="TreeGrafter"/>
</dbReference>
<dbReference type="InterPro" id="IPR036390">
    <property type="entry name" value="WH_DNA-bd_sf"/>
</dbReference>
<name>A0A0B1R449_9GAMM</name>
<keyword evidence="2" id="KW-0805">Transcription regulation</keyword>
<dbReference type="Pfam" id="PF03466">
    <property type="entry name" value="LysR_substrate"/>
    <property type="match status" value="1"/>
</dbReference>
<dbReference type="EMBL" id="JTJJ01000083">
    <property type="protein sequence ID" value="KHJ66441.1"/>
    <property type="molecule type" value="Genomic_DNA"/>
</dbReference>
<dbReference type="InterPro" id="IPR005119">
    <property type="entry name" value="LysR_subst-bd"/>
</dbReference>
<protein>
    <submittedName>
        <fullName evidence="6">LysR family transcriptional regulator</fullName>
    </submittedName>
</protein>
<dbReference type="Gene3D" id="1.10.10.10">
    <property type="entry name" value="Winged helix-like DNA-binding domain superfamily/Winged helix DNA-binding domain"/>
    <property type="match status" value="1"/>
</dbReference>
<keyword evidence="4" id="KW-0804">Transcription</keyword>
<dbReference type="PRINTS" id="PR00039">
    <property type="entry name" value="HTHLYSR"/>
</dbReference>
<dbReference type="Pfam" id="PF00126">
    <property type="entry name" value="HTH_1"/>
    <property type="match status" value="1"/>
</dbReference>
<evidence type="ECO:0000256" key="4">
    <source>
        <dbReference type="ARBA" id="ARBA00023163"/>
    </source>
</evidence>
<sequence length="293" mass="31923">MSRSALPLNAIHAFLVTARHLNLTRAAIELCITQGAVSRKIATLESWLGFALFERHARGLHLTAQGAALLPELQQGYAMLLSATEKASRSNASIRLKAPTCAMRWLVPRLVALEQQRPEIHVALTTTLDHASLLENYDAAIVFGAPPAGSIRLFDEQLTPVLGSHISPPGRISDLAKFTFLHPTNDMRDWQLWFAKQNVHLPMSRNQHFATMDLAISAAMQGFGVTVADVTLVQNDLANGRLIAPFADCVATGAAYSLLQRSEEDAPPFLPELVAWLCQSQNETQSSALADLG</sequence>
<dbReference type="Gene3D" id="3.40.190.10">
    <property type="entry name" value="Periplasmic binding protein-like II"/>
    <property type="match status" value="2"/>
</dbReference>
<dbReference type="AlphaFoldDB" id="A0A0B1R449"/>
<dbReference type="RefSeq" id="WP_039334359.1">
    <property type="nucleotide sequence ID" value="NZ_JTJJ01000083.1"/>
</dbReference>
<comment type="caution">
    <text evidence="6">The sequence shown here is derived from an EMBL/GenBank/DDBJ whole genome shotgun (WGS) entry which is preliminary data.</text>
</comment>
<gene>
    <name evidence="6" type="ORF">QU24_19285</name>
</gene>
<accession>A0A0B1R449</accession>
<keyword evidence="3" id="KW-0238">DNA-binding</keyword>
<dbReference type="Proteomes" id="UP000030853">
    <property type="component" value="Unassembled WGS sequence"/>
</dbReference>
<comment type="similarity">
    <text evidence="1">Belongs to the LysR transcriptional regulatory family.</text>
</comment>
<evidence type="ECO:0000256" key="2">
    <source>
        <dbReference type="ARBA" id="ARBA00023015"/>
    </source>
</evidence>
<evidence type="ECO:0000256" key="3">
    <source>
        <dbReference type="ARBA" id="ARBA00023125"/>
    </source>
</evidence>
<feature type="domain" description="HTH lysR-type" evidence="5">
    <location>
        <begin position="6"/>
        <end position="63"/>
    </location>
</feature>
<dbReference type="InterPro" id="IPR058163">
    <property type="entry name" value="LysR-type_TF_proteobact-type"/>
</dbReference>
<dbReference type="SUPFAM" id="SSF46785">
    <property type="entry name" value="Winged helix' DNA-binding domain"/>
    <property type="match status" value="1"/>
</dbReference>
<dbReference type="GO" id="GO:0006351">
    <property type="term" value="P:DNA-templated transcription"/>
    <property type="evidence" value="ECO:0007669"/>
    <property type="project" value="TreeGrafter"/>
</dbReference>
<proteinExistence type="inferred from homology"/>
<evidence type="ECO:0000313" key="6">
    <source>
        <dbReference type="EMBL" id="KHJ66441.1"/>
    </source>
</evidence>
<dbReference type="PANTHER" id="PTHR30537:SF26">
    <property type="entry name" value="GLYCINE CLEAVAGE SYSTEM TRANSCRIPTIONAL ACTIVATOR"/>
    <property type="match status" value="1"/>
</dbReference>
<dbReference type="InterPro" id="IPR000847">
    <property type="entry name" value="LysR_HTH_N"/>
</dbReference>
<dbReference type="InterPro" id="IPR036388">
    <property type="entry name" value="WH-like_DNA-bd_sf"/>
</dbReference>
<evidence type="ECO:0000256" key="1">
    <source>
        <dbReference type="ARBA" id="ARBA00009437"/>
    </source>
</evidence>
<dbReference type="GO" id="GO:0003700">
    <property type="term" value="F:DNA-binding transcription factor activity"/>
    <property type="evidence" value="ECO:0007669"/>
    <property type="project" value="InterPro"/>
</dbReference>
<evidence type="ECO:0000259" key="5">
    <source>
        <dbReference type="PROSITE" id="PS50931"/>
    </source>
</evidence>
<dbReference type="PANTHER" id="PTHR30537">
    <property type="entry name" value="HTH-TYPE TRANSCRIPTIONAL REGULATOR"/>
    <property type="match status" value="1"/>
</dbReference>
<dbReference type="PROSITE" id="PS50931">
    <property type="entry name" value="HTH_LYSR"/>
    <property type="match status" value="1"/>
</dbReference>
<dbReference type="SUPFAM" id="SSF53850">
    <property type="entry name" value="Periplasmic binding protein-like II"/>
    <property type="match status" value="1"/>
</dbReference>
<organism evidence="6 7">
    <name type="scientific">Pantoea rodasii</name>
    <dbReference type="NCBI Taxonomy" id="1076549"/>
    <lineage>
        <taxon>Bacteria</taxon>
        <taxon>Pseudomonadati</taxon>
        <taxon>Pseudomonadota</taxon>
        <taxon>Gammaproteobacteria</taxon>
        <taxon>Enterobacterales</taxon>
        <taxon>Erwiniaceae</taxon>
        <taxon>Pantoea</taxon>
    </lineage>
</organism>